<protein>
    <submittedName>
        <fullName evidence="4">DNA breaking-rejoining enzyme</fullName>
    </submittedName>
</protein>
<dbReference type="PANTHER" id="PTHR34605">
    <property type="entry name" value="PHAGE_INTEGRASE DOMAIN-CONTAINING PROTEIN"/>
    <property type="match status" value="1"/>
</dbReference>
<feature type="compositionally biased region" description="Polar residues" evidence="3">
    <location>
        <begin position="19"/>
        <end position="28"/>
    </location>
</feature>
<dbReference type="SUPFAM" id="SSF56349">
    <property type="entry name" value="DNA breaking-rejoining enzymes"/>
    <property type="match status" value="1"/>
</dbReference>
<dbReference type="SUPFAM" id="SSF47823">
    <property type="entry name" value="lambda integrase-like, N-terminal domain"/>
    <property type="match status" value="1"/>
</dbReference>
<dbReference type="AlphaFoldDB" id="A0AA39NLG7"/>
<keyword evidence="2" id="KW-0233">DNA recombination</keyword>
<keyword evidence="5" id="KW-1185">Reference proteome</keyword>
<dbReference type="PANTHER" id="PTHR34605:SF3">
    <property type="entry name" value="P CELL-TYPE AGGLUTINATION PROTEIN MAP4-LIKE-RELATED"/>
    <property type="match status" value="1"/>
</dbReference>
<dbReference type="InterPro" id="IPR011010">
    <property type="entry name" value="DNA_brk_join_enz"/>
</dbReference>
<evidence type="ECO:0000313" key="4">
    <source>
        <dbReference type="EMBL" id="KAK0467830.1"/>
    </source>
</evidence>
<dbReference type="InterPro" id="IPR052925">
    <property type="entry name" value="Phage_Integrase-like_Recomb"/>
</dbReference>
<dbReference type="GO" id="GO:0003677">
    <property type="term" value="F:DNA binding"/>
    <property type="evidence" value="ECO:0007669"/>
    <property type="project" value="UniProtKB-KW"/>
</dbReference>
<dbReference type="GO" id="GO:0006310">
    <property type="term" value="P:DNA recombination"/>
    <property type="evidence" value="ECO:0007669"/>
    <property type="project" value="UniProtKB-KW"/>
</dbReference>
<dbReference type="Proteomes" id="UP001175211">
    <property type="component" value="Unassembled WGS sequence"/>
</dbReference>
<keyword evidence="1" id="KW-0238">DNA-binding</keyword>
<feature type="region of interest" description="Disordered" evidence="3">
    <location>
        <begin position="1"/>
        <end position="58"/>
    </location>
</feature>
<comment type="caution">
    <text evidence="4">The sequence shown here is derived from an EMBL/GenBank/DDBJ whole genome shotgun (WGS) entry which is preliminary data.</text>
</comment>
<dbReference type="RefSeq" id="XP_060338105.1">
    <property type="nucleotide sequence ID" value="XM_060482075.1"/>
</dbReference>
<dbReference type="InterPro" id="IPR010998">
    <property type="entry name" value="Integrase_recombinase_N"/>
</dbReference>
<evidence type="ECO:0000256" key="3">
    <source>
        <dbReference type="SAM" id="MobiDB-lite"/>
    </source>
</evidence>
<dbReference type="GeneID" id="85365623"/>
<reference evidence="4" key="1">
    <citation type="submission" date="2023-06" db="EMBL/GenBank/DDBJ databases">
        <authorList>
            <consortium name="Lawrence Berkeley National Laboratory"/>
            <person name="Ahrendt S."/>
            <person name="Sahu N."/>
            <person name="Indic B."/>
            <person name="Wong-Bajracharya J."/>
            <person name="Merenyi Z."/>
            <person name="Ke H.-M."/>
            <person name="Monk M."/>
            <person name="Kocsube S."/>
            <person name="Drula E."/>
            <person name="Lipzen A."/>
            <person name="Balint B."/>
            <person name="Henrissat B."/>
            <person name="Andreopoulos B."/>
            <person name="Martin F.M."/>
            <person name="Harder C.B."/>
            <person name="Rigling D."/>
            <person name="Ford K.L."/>
            <person name="Foster G.D."/>
            <person name="Pangilinan J."/>
            <person name="Papanicolaou A."/>
            <person name="Barry K."/>
            <person name="LaButti K."/>
            <person name="Viragh M."/>
            <person name="Koriabine M."/>
            <person name="Yan M."/>
            <person name="Riley R."/>
            <person name="Champramary S."/>
            <person name="Plett K.L."/>
            <person name="Tsai I.J."/>
            <person name="Slot J."/>
            <person name="Sipos G."/>
            <person name="Plett J."/>
            <person name="Nagy L.G."/>
            <person name="Grigoriev I.V."/>
        </authorList>
    </citation>
    <scope>NUCLEOTIDE SEQUENCE</scope>
    <source>
        <strain evidence="4">CCBAS 213</strain>
    </source>
</reference>
<proteinExistence type="predicted"/>
<organism evidence="4 5">
    <name type="scientific">Armillaria tabescens</name>
    <name type="common">Ringless honey mushroom</name>
    <name type="synonym">Agaricus tabescens</name>
    <dbReference type="NCBI Taxonomy" id="1929756"/>
    <lineage>
        <taxon>Eukaryota</taxon>
        <taxon>Fungi</taxon>
        <taxon>Dikarya</taxon>
        <taxon>Basidiomycota</taxon>
        <taxon>Agaricomycotina</taxon>
        <taxon>Agaricomycetes</taxon>
        <taxon>Agaricomycetidae</taxon>
        <taxon>Agaricales</taxon>
        <taxon>Marasmiineae</taxon>
        <taxon>Physalacriaceae</taxon>
        <taxon>Desarmillaria</taxon>
    </lineage>
</organism>
<evidence type="ECO:0000256" key="2">
    <source>
        <dbReference type="ARBA" id="ARBA00023172"/>
    </source>
</evidence>
<dbReference type="Gene3D" id="1.10.443.10">
    <property type="entry name" value="Intergrase catalytic core"/>
    <property type="match status" value="1"/>
</dbReference>
<evidence type="ECO:0000256" key="1">
    <source>
        <dbReference type="ARBA" id="ARBA00023125"/>
    </source>
</evidence>
<gene>
    <name evidence="4" type="ORF">EV420DRAFT_430189</name>
</gene>
<dbReference type="EMBL" id="JAUEPS010000002">
    <property type="protein sequence ID" value="KAK0467830.1"/>
    <property type="molecule type" value="Genomic_DNA"/>
</dbReference>
<dbReference type="GO" id="GO:0015074">
    <property type="term" value="P:DNA integration"/>
    <property type="evidence" value="ECO:0007669"/>
    <property type="project" value="InterPro"/>
</dbReference>
<accession>A0AA39NLG7</accession>
<sequence>MYRIRFRRASASADAPQSGGLSLASTSLPHPVGGNSVPSKSPDPTLKSPRVKKGSSIEPSDFRPLRLASQRIPYWKTPYSINSFALLSSIYPQHLITAWKDVMLASVTEDTLKNYGAGLLRFTQFCDKFRIPEDKRMPADDTLLSIFVAEMGAGKVKKSTIDTWIDGIKLWHEYNNAPWLGGDMLLRTKKGADTLAPHPCPEEPKLPVTQKHIDTLHKHLDLSDPFDCAVWAAALTAWKGCTRLGEILLASPSQFDPTRNVLRRSPRTTGTAANNHSWISIFIPYTKTKKYQGDWVTWTSAADPTDPLSAIQHHLDVNSEIPDDAPLFAFRSGETGWTALDRKKFMTRCNSIWEAEGLQTVLGHSFRIGGATFLLLSGVDPWVVMKQGRWSSKAFLRYWRSIEEILPLFIGDSLDNFRSLKESMSRLASISV</sequence>
<name>A0AA39NLG7_ARMTA</name>
<dbReference type="InterPro" id="IPR013762">
    <property type="entry name" value="Integrase-like_cat_sf"/>
</dbReference>
<evidence type="ECO:0000313" key="5">
    <source>
        <dbReference type="Proteomes" id="UP001175211"/>
    </source>
</evidence>
<dbReference type="Gene3D" id="1.10.150.130">
    <property type="match status" value="1"/>
</dbReference>